<evidence type="ECO:0000256" key="6">
    <source>
        <dbReference type="ARBA" id="ARBA00022723"/>
    </source>
</evidence>
<dbReference type="GO" id="GO:0005886">
    <property type="term" value="C:plasma membrane"/>
    <property type="evidence" value="ECO:0007669"/>
    <property type="project" value="UniProtKB-SubCell"/>
</dbReference>
<dbReference type="CDD" id="cd03512">
    <property type="entry name" value="Alkane-hydroxylase"/>
    <property type="match status" value="1"/>
</dbReference>
<evidence type="ECO:0000313" key="16">
    <source>
        <dbReference type="Proteomes" id="UP000621856"/>
    </source>
</evidence>
<evidence type="ECO:0000256" key="7">
    <source>
        <dbReference type="ARBA" id="ARBA00022989"/>
    </source>
</evidence>
<evidence type="ECO:0000256" key="2">
    <source>
        <dbReference type="ARBA" id="ARBA00010823"/>
    </source>
</evidence>
<evidence type="ECO:0000256" key="5">
    <source>
        <dbReference type="ARBA" id="ARBA00022692"/>
    </source>
</evidence>
<keyword evidence="8" id="KW-0560">Oxidoreductase</keyword>
<feature type="transmembrane region" description="Helical" evidence="12">
    <location>
        <begin position="48"/>
        <end position="67"/>
    </location>
</feature>
<keyword evidence="3" id="KW-1003">Cell membrane</keyword>
<keyword evidence="17" id="KW-1185">Reference proteome</keyword>
<accession>A0A8J3ER77</accession>
<keyword evidence="4" id="KW-0997">Cell inner membrane</keyword>
<evidence type="ECO:0000256" key="3">
    <source>
        <dbReference type="ARBA" id="ARBA00022475"/>
    </source>
</evidence>
<dbReference type="PANTHER" id="PTHR38674">
    <property type="entry name" value="ALKANE 1-MONOOXYGENASE 1"/>
    <property type="match status" value="1"/>
</dbReference>
<evidence type="ECO:0000256" key="12">
    <source>
        <dbReference type="SAM" id="Phobius"/>
    </source>
</evidence>
<feature type="transmembrane region" description="Helical" evidence="12">
    <location>
        <begin position="88"/>
        <end position="112"/>
    </location>
</feature>
<evidence type="ECO:0000259" key="13">
    <source>
        <dbReference type="Pfam" id="PF00487"/>
    </source>
</evidence>
<dbReference type="InterPro" id="IPR033885">
    <property type="entry name" value="AlkB/XylM"/>
</dbReference>
<evidence type="ECO:0000256" key="9">
    <source>
        <dbReference type="ARBA" id="ARBA00023004"/>
    </source>
</evidence>
<dbReference type="GO" id="GO:0006629">
    <property type="term" value="P:lipid metabolic process"/>
    <property type="evidence" value="ECO:0007669"/>
    <property type="project" value="InterPro"/>
</dbReference>
<name>A0A8J3ER77_9PROT</name>
<evidence type="ECO:0000313" key="17">
    <source>
        <dbReference type="Proteomes" id="UP000818603"/>
    </source>
</evidence>
<feature type="transmembrane region" description="Helical" evidence="12">
    <location>
        <begin position="23"/>
        <end position="42"/>
    </location>
</feature>
<keyword evidence="5 12" id="KW-0812">Transmembrane</keyword>
<dbReference type="EMBL" id="BMGZ01000002">
    <property type="protein sequence ID" value="GGH97660.1"/>
    <property type="molecule type" value="Genomic_DNA"/>
</dbReference>
<dbReference type="EMBL" id="VCJR02000002">
    <property type="protein sequence ID" value="NHK28165.1"/>
    <property type="molecule type" value="Genomic_DNA"/>
</dbReference>
<keyword evidence="10 14" id="KW-0503">Monooxygenase</keyword>
<comment type="subcellular location">
    <subcellularLocation>
        <location evidence="1">Cell inner membrane</location>
        <topology evidence="1">Multi-pass membrane protein</topology>
    </subcellularLocation>
</comment>
<gene>
    <name evidence="15" type="ORF">FF098_009645</name>
    <name evidence="14" type="ORF">GCM10011355_19420</name>
</gene>
<protein>
    <submittedName>
        <fullName evidence="15">Alkane 1-monooxygenase</fullName>
    </submittedName>
    <submittedName>
        <fullName evidence="14">Alkane monooxygenase</fullName>
    </submittedName>
</protein>
<sequence length="388" mass="43940">MTTFTGTTDAGETVAYRDGKRWLWLWMKILFLIPFFAGLLYLATGNALATLIPFLWVFGAVPLIDRIMGEDEHNPPEEVVPAMSADRFYMWVPIAAIPLHYLLFIGAAWLVATQPLPWWSVLAIVLGIGTMSGNAITIGHELGHKQERFYRTMAKLSLGVVGYGHFCIEHNRGHHVKVATPEDCSSARMGETVFAFALRDIPGALKGAIAHESLRLRNRGKTFWHWENEILQSWAITAVVALLLVAWLGVGILPFIIAHHLIAWYGLTQVNYIEHYGLLRKKLPNGRYEPCQPHHSWNTNHIFSNLMQIHLQRHSDHHANPQRPYQALRNFEKLPRLPSGYPGCLGLANIPPLWFRVMDPRVMAWAGGDLDNVNMDPSAEDRLRAKWG</sequence>
<evidence type="ECO:0000256" key="4">
    <source>
        <dbReference type="ARBA" id="ARBA00022519"/>
    </source>
</evidence>
<dbReference type="InterPro" id="IPR005804">
    <property type="entry name" value="FA_desaturase_dom"/>
</dbReference>
<reference evidence="15 17" key="2">
    <citation type="submission" date="2020-02" db="EMBL/GenBank/DDBJ databases">
        <title>Genome sequence of Parvularcula flava strain NH6-79.</title>
        <authorList>
            <person name="Abdul Karim M.H."/>
            <person name="Lam M.Q."/>
            <person name="Chen S.J."/>
            <person name="Yahya A."/>
            <person name="Shahir S."/>
            <person name="Shamsir M.S."/>
            <person name="Chong C.S."/>
        </authorList>
    </citation>
    <scope>NUCLEOTIDE SEQUENCE [LARGE SCALE GENOMIC DNA]</scope>
    <source>
        <strain evidence="15 17">NH6-79</strain>
    </source>
</reference>
<reference evidence="14" key="1">
    <citation type="journal article" date="2014" name="Int. J. Syst. Evol. Microbiol.">
        <title>Complete genome sequence of Corynebacterium casei LMG S-19264T (=DSM 44701T), isolated from a smear-ripened cheese.</title>
        <authorList>
            <consortium name="US DOE Joint Genome Institute (JGI-PGF)"/>
            <person name="Walter F."/>
            <person name="Albersmeier A."/>
            <person name="Kalinowski J."/>
            <person name="Ruckert C."/>
        </authorList>
    </citation>
    <scope>NUCLEOTIDE SEQUENCE</scope>
    <source>
        <strain evidence="14">CGMCC 1.14984</strain>
    </source>
</reference>
<feature type="transmembrane region" description="Helical" evidence="12">
    <location>
        <begin position="234"/>
        <end position="256"/>
    </location>
</feature>
<evidence type="ECO:0000313" key="15">
    <source>
        <dbReference type="EMBL" id="NHK28165.1"/>
    </source>
</evidence>
<reference evidence="14" key="3">
    <citation type="submission" date="2020-09" db="EMBL/GenBank/DDBJ databases">
        <authorList>
            <person name="Sun Q."/>
            <person name="Zhou Y."/>
        </authorList>
    </citation>
    <scope>NUCLEOTIDE SEQUENCE</scope>
    <source>
        <strain evidence="14">CGMCC 1.14984</strain>
    </source>
</reference>
<dbReference type="RefSeq" id="WP_155139943.1">
    <property type="nucleotide sequence ID" value="NZ_BMGZ01000002.1"/>
</dbReference>
<evidence type="ECO:0000256" key="8">
    <source>
        <dbReference type="ARBA" id="ARBA00023002"/>
    </source>
</evidence>
<dbReference type="Pfam" id="PF00487">
    <property type="entry name" value="FA_desaturase"/>
    <property type="match status" value="1"/>
</dbReference>
<proteinExistence type="inferred from homology"/>
<feature type="domain" description="Fatty acid desaturase" evidence="13">
    <location>
        <begin position="118"/>
        <end position="331"/>
    </location>
</feature>
<keyword evidence="11 12" id="KW-0472">Membrane</keyword>
<dbReference type="Proteomes" id="UP000818603">
    <property type="component" value="Unassembled WGS sequence"/>
</dbReference>
<keyword evidence="7 12" id="KW-1133">Transmembrane helix</keyword>
<evidence type="ECO:0000256" key="11">
    <source>
        <dbReference type="ARBA" id="ARBA00023136"/>
    </source>
</evidence>
<feature type="transmembrane region" description="Helical" evidence="12">
    <location>
        <begin position="118"/>
        <end position="138"/>
    </location>
</feature>
<dbReference type="GO" id="GO:0004497">
    <property type="term" value="F:monooxygenase activity"/>
    <property type="evidence" value="ECO:0007669"/>
    <property type="project" value="UniProtKB-KW"/>
</dbReference>
<keyword evidence="9" id="KW-0408">Iron</keyword>
<dbReference type="AlphaFoldDB" id="A0A8J3ER77"/>
<dbReference type="GO" id="GO:0046872">
    <property type="term" value="F:metal ion binding"/>
    <property type="evidence" value="ECO:0007669"/>
    <property type="project" value="UniProtKB-KW"/>
</dbReference>
<comment type="caution">
    <text evidence="14">The sequence shown here is derived from an EMBL/GenBank/DDBJ whole genome shotgun (WGS) entry which is preliminary data.</text>
</comment>
<dbReference type="Proteomes" id="UP000621856">
    <property type="component" value="Unassembled WGS sequence"/>
</dbReference>
<dbReference type="PANTHER" id="PTHR38674:SF1">
    <property type="entry name" value="ALKANE 1-MONOOXYGENASE 1"/>
    <property type="match status" value="1"/>
</dbReference>
<organism evidence="14 16">
    <name type="scientific">Aquisalinus luteolus</name>
    <dbReference type="NCBI Taxonomy" id="1566827"/>
    <lineage>
        <taxon>Bacteria</taxon>
        <taxon>Pseudomonadati</taxon>
        <taxon>Pseudomonadota</taxon>
        <taxon>Alphaproteobacteria</taxon>
        <taxon>Parvularculales</taxon>
        <taxon>Parvularculaceae</taxon>
        <taxon>Aquisalinus</taxon>
    </lineage>
</organism>
<keyword evidence="6" id="KW-0479">Metal-binding</keyword>
<comment type="similarity">
    <text evidence="2">Belongs to the fatty acid desaturase type 1 family. AlkB subfamily.</text>
</comment>
<evidence type="ECO:0000256" key="10">
    <source>
        <dbReference type="ARBA" id="ARBA00023033"/>
    </source>
</evidence>
<evidence type="ECO:0000256" key="1">
    <source>
        <dbReference type="ARBA" id="ARBA00004429"/>
    </source>
</evidence>
<evidence type="ECO:0000313" key="14">
    <source>
        <dbReference type="EMBL" id="GGH97660.1"/>
    </source>
</evidence>